<gene>
    <name evidence="2" type="ORF">GCM10009839_86640</name>
</gene>
<reference evidence="2 3" key="1">
    <citation type="journal article" date="2019" name="Int. J. Syst. Evol. Microbiol.">
        <title>The Global Catalogue of Microorganisms (GCM) 10K type strain sequencing project: providing services to taxonomists for standard genome sequencing and annotation.</title>
        <authorList>
            <consortium name="The Broad Institute Genomics Platform"/>
            <consortium name="The Broad Institute Genome Sequencing Center for Infectious Disease"/>
            <person name="Wu L."/>
            <person name="Ma J."/>
        </authorList>
    </citation>
    <scope>NUCLEOTIDE SEQUENCE [LARGE SCALE GENOMIC DNA]</scope>
    <source>
        <strain evidence="2 3">JCM 16014</strain>
    </source>
</reference>
<name>A0ABN2VGY0_9ACTN</name>
<keyword evidence="3" id="KW-1185">Reference proteome</keyword>
<dbReference type="EMBL" id="BAAAQN010000086">
    <property type="protein sequence ID" value="GAA2062193.1"/>
    <property type="molecule type" value="Genomic_DNA"/>
</dbReference>
<dbReference type="RefSeq" id="WP_344671588.1">
    <property type="nucleotide sequence ID" value="NZ_BAAAQN010000086.1"/>
</dbReference>
<protein>
    <recommendedName>
        <fullName evidence="4">Helix-turn-helix domain-containing protein</fullName>
    </recommendedName>
</protein>
<evidence type="ECO:0008006" key="4">
    <source>
        <dbReference type="Google" id="ProtNLM"/>
    </source>
</evidence>
<proteinExistence type="predicted"/>
<sequence length="160" mass="16858">MSILSHVPARVSDRRPSAAGRRAPSGLDLAMAQRAELHLDLSDEPLRKLAVHAQTSVASCLECGHAVGCDCDCCPFPLPAVAGSQDRAAKQAASISARPKKTGRKPRVDHEAVKALYLGMFTADGSCLSSRALALLAGCSQSTSCRIIREIHRESQAVAA</sequence>
<feature type="region of interest" description="Disordered" evidence="1">
    <location>
        <begin position="1"/>
        <end position="24"/>
    </location>
</feature>
<accession>A0ABN2VGY0</accession>
<organism evidence="2 3">
    <name type="scientific">Catenulispora yoronensis</name>
    <dbReference type="NCBI Taxonomy" id="450799"/>
    <lineage>
        <taxon>Bacteria</taxon>
        <taxon>Bacillati</taxon>
        <taxon>Actinomycetota</taxon>
        <taxon>Actinomycetes</taxon>
        <taxon>Catenulisporales</taxon>
        <taxon>Catenulisporaceae</taxon>
        <taxon>Catenulispora</taxon>
    </lineage>
</organism>
<comment type="caution">
    <text evidence="2">The sequence shown here is derived from an EMBL/GenBank/DDBJ whole genome shotgun (WGS) entry which is preliminary data.</text>
</comment>
<dbReference type="Proteomes" id="UP001500751">
    <property type="component" value="Unassembled WGS sequence"/>
</dbReference>
<evidence type="ECO:0000313" key="3">
    <source>
        <dbReference type="Proteomes" id="UP001500751"/>
    </source>
</evidence>
<evidence type="ECO:0000313" key="2">
    <source>
        <dbReference type="EMBL" id="GAA2062193.1"/>
    </source>
</evidence>
<evidence type="ECO:0000256" key="1">
    <source>
        <dbReference type="SAM" id="MobiDB-lite"/>
    </source>
</evidence>